<accession>A0A077WTM3</accession>
<organism evidence="2">
    <name type="scientific">Lichtheimia ramosa</name>
    <dbReference type="NCBI Taxonomy" id="688394"/>
    <lineage>
        <taxon>Eukaryota</taxon>
        <taxon>Fungi</taxon>
        <taxon>Fungi incertae sedis</taxon>
        <taxon>Mucoromycota</taxon>
        <taxon>Mucoromycotina</taxon>
        <taxon>Mucoromycetes</taxon>
        <taxon>Mucorales</taxon>
        <taxon>Lichtheimiaceae</taxon>
        <taxon>Lichtheimia</taxon>
    </lineage>
</organism>
<name>A0A077WTM3_9FUNG</name>
<feature type="compositionally biased region" description="Low complexity" evidence="1">
    <location>
        <begin position="474"/>
        <end position="510"/>
    </location>
</feature>
<reference evidence="2" key="1">
    <citation type="journal article" date="2014" name="Genome Announc.">
        <title>De novo whole-genome sequence and genome annotation of Lichtheimia ramosa.</title>
        <authorList>
            <person name="Linde J."/>
            <person name="Schwartze V."/>
            <person name="Binder U."/>
            <person name="Lass-Florl C."/>
            <person name="Voigt K."/>
            <person name="Horn F."/>
        </authorList>
    </citation>
    <scope>NUCLEOTIDE SEQUENCE</scope>
    <source>
        <strain evidence="2">JMRC FSU:6197</strain>
    </source>
</reference>
<feature type="region of interest" description="Disordered" evidence="1">
    <location>
        <begin position="444"/>
        <end position="528"/>
    </location>
</feature>
<dbReference type="AlphaFoldDB" id="A0A077WTM3"/>
<feature type="compositionally biased region" description="Low complexity" evidence="1">
    <location>
        <begin position="452"/>
        <end position="465"/>
    </location>
</feature>
<dbReference type="InterPro" id="IPR000048">
    <property type="entry name" value="IQ_motif_EF-hand-BS"/>
</dbReference>
<dbReference type="CDD" id="cd23767">
    <property type="entry name" value="IQCD"/>
    <property type="match status" value="1"/>
</dbReference>
<gene>
    <name evidence="2" type="ORF">LRAMOSA03099</name>
</gene>
<proteinExistence type="predicted"/>
<dbReference type="PROSITE" id="PS50096">
    <property type="entry name" value="IQ"/>
    <property type="match status" value="1"/>
</dbReference>
<evidence type="ECO:0000256" key="1">
    <source>
        <dbReference type="SAM" id="MobiDB-lite"/>
    </source>
</evidence>
<protein>
    <submittedName>
        <fullName evidence="2">Uncharacterized protein</fullName>
    </submittedName>
</protein>
<dbReference type="Gene3D" id="1.20.5.190">
    <property type="match status" value="1"/>
</dbReference>
<sequence length="528" mass="61232">MQSHHGSCSSSPVIVAQNLDMEQKNYEFPPRALLLQLSAHLDKDSYYEMFDESSFATTTMTGSSVDRYDDIASDDDEKLDSFIGSIVSSYQQQQHQSSRNLRRSMISYDDEHRESNHLSCFNQDHHHENDNDDDPRVQRLIEDDRLSPLLLPARADQQRTCQSSYDTRKRSSNTQTMDLVAPSSFLKRSHKASRCYASSHEELILRKVSHKPSRLDFLNDNDTDCTVDSKVIIKLNSSRRHLSWCQASDEGYIDEEEELPMESVSVFLPLSPEELTDPEMLRNTAATRIQALWRGYRTRKQLFGNKNSRVSPVQRVVIDLARICMTLHRQQTMRLGERIDMLEQEIAHERAMRIAFENAIEDMALTIDKQQTMVCERIEEMRASYEERLYQEQYARKDMEQSMAHVLAQVQEMQNMQQQRAKEEAEERKALHLKLDQALAEIEQLKKKKQPSSSSSRRINNNTTSLEQQQQRQRLTSKPSSTTTTITRNTKSLNHSNTTTTTTTTTTTNTRARRNILSRPISRVDTRR</sequence>
<dbReference type="OrthoDB" id="252964at2759"/>
<dbReference type="EMBL" id="LK023335">
    <property type="protein sequence ID" value="CDS10423.1"/>
    <property type="molecule type" value="Genomic_DNA"/>
</dbReference>
<feature type="region of interest" description="Disordered" evidence="1">
    <location>
        <begin position="157"/>
        <end position="176"/>
    </location>
</feature>
<evidence type="ECO:0000313" key="2">
    <source>
        <dbReference type="EMBL" id="CDS10423.1"/>
    </source>
</evidence>
<dbReference type="Pfam" id="PF00612">
    <property type="entry name" value="IQ"/>
    <property type="match status" value="1"/>
</dbReference>